<dbReference type="GeneID" id="125780091"/>
<reference evidence="2" key="1">
    <citation type="submission" date="2025-08" db="UniProtKB">
        <authorList>
            <consortium name="RefSeq"/>
        </authorList>
    </citation>
    <scope>IDENTIFICATION</scope>
    <source>
        <tissue evidence="2">Adult</tissue>
    </source>
</reference>
<dbReference type="RefSeq" id="XP_049317564.1">
    <property type="nucleotide sequence ID" value="XM_049461607.1"/>
</dbReference>
<dbReference type="PANTHER" id="PTHR11439">
    <property type="entry name" value="GAG-POL-RELATED RETROTRANSPOSON"/>
    <property type="match status" value="1"/>
</dbReference>
<evidence type="ECO:0000313" key="1">
    <source>
        <dbReference type="Proteomes" id="UP001652620"/>
    </source>
</evidence>
<name>A0ABM3K7Y5_BACDO</name>
<evidence type="ECO:0000313" key="2">
    <source>
        <dbReference type="RefSeq" id="XP_049317564.1"/>
    </source>
</evidence>
<dbReference type="CDD" id="cd09272">
    <property type="entry name" value="RNase_HI_RT_Ty1"/>
    <property type="match status" value="1"/>
</dbReference>
<protein>
    <submittedName>
        <fullName evidence="2">Uncharacterized protein LOC125780091</fullName>
    </submittedName>
</protein>
<proteinExistence type="predicted"/>
<dbReference type="Proteomes" id="UP001652620">
    <property type="component" value="Unplaced"/>
</dbReference>
<keyword evidence="1" id="KW-1185">Reference proteome</keyword>
<dbReference type="PANTHER" id="PTHR11439:SF483">
    <property type="entry name" value="PEPTIDE SYNTHASE GLIP-LIKE, PUTATIVE (AFU_ORTHOLOGUE AFUA_3G12920)-RELATED"/>
    <property type="match status" value="1"/>
</dbReference>
<organism evidence="1 2">
    <name type="scientific">Bactrocera dorsalis</name>
    <name type="common">Oriental fruit fly</name>
    <name type="synonym">Dacus dorsalis</name>
    <dbReference type="NCBI Taxonomy" id="27457"/>
    <lineage>
        <taxon>Eukaryota</taxon>
        <taxon>Metazoa</taxon>
        <taxon>Ecdysozoa</taxon>
        <taxon>Arthropoda</taxon>
        <taxon>Hexapoda</taxon>
        <taxon>Insecta</taxon>
        <taxon>Pterygota</taxon>
        <taxon>Neoptera</taxon>
        <taxon>Endopterygota</taxon>
        <taxon>Diptera</taxon>
        <taxon>Brachycera</taxon>
        <taxon>Muscomorpha</taxon>
        <taxon>Tephritoidea</taxon>
        <taxon>Tephritidae</taxon>
        <taxon>Bactrocera</taxon>
        <taxon>Bactrocera</taxon>
    </lineage>
</organism>
<accession>A0ABM3K7Y5</accession>
<sequence length="215" mass="24112">MYLAISTRPDIAYAANFMSQFNSNYTEEHWKSAKRILRYVKGTVQQGLLYKKTGADLYGVVDADWGANSTDRRSYSGFAFIYAGSSISWEARKQRTVSLSSTESEYIAITEAAKEALSLKGALKEVGIECTSVKLFNDNQSAQKLAVSSNFHPRTKHIDVRHHFIRDCVRDKAITLEYMSTLKMPADILTKGLTELKHSNCSSSLGLTECNQEEE</sequence>
<gene>
    <name evidence="2" type="primary">LOC125780091</name>
</gene>